<protein>
    <submittedName>
        <fullName evidence="1">Uncharacterized protein</fullName>
    </submittedName>
</protein>
<gene>
    <name evidence="1" type="ORF">MBAV_006189</name>
</gene>
<reference evidence="1 2" key="1">
    <citation type="submission" date="2015-02" db="EMBL/GenBank/DDBJ databases">
        <title>Single-cell genomics of uncultivated deep-branching MTB reveals a conserved set of magnetosome genes.</title>
        <authorList>
            <person name="Kolinko S."/>
            <person name="Richter M."/>
            <person name="Glockner F.O."/>
            <person name="Brachmann A."/>
            <person name="Schuler D."/>
        </authorList>
    </citation>
    <scope>NUCLEOTIDE SEQUENCE [LARGE SCALE GENOMIC DNA]</scope>
    <source>
        <strain evidence="1">TM-1</strain>
    </source>
</reference>
<keyword evidence="2" id="KW-1185">Reference proteome</keyword>
<organism evidence="1 2">
    <name type="scientific">Candidatus Magnetobacterium bavaricum</name>
    <dbReference type="NCBI Taxonomy" id="29290"/>
    <lineage>
        <taxon>Bacteria</taxon>
        <taxon>Pseudomonadati</taxon>
        <taxon>Nitrospirota</taxon>
        <taxon>Thermodesulfovibrionia</taxon>
        <taxon>Thermodesulfovibrionales</taxon>
        <taxon>Candidatus Magnetobacteriaceae</taxon>
        <taxon>Candidatus Magnetobacterium</taxon>
    </lineage>
</organism>
<sequence>MTHSIIKPDNCALAFTIPLDEESFKQKEKVPDREYTKETRWELYEKKIAGIYEKMKSNFQQLGVNIFYNVTLDCFKGLLDGEIDVVILFAHFRNNDSGLYKPGIEFFDGFATIPEIVDVVPYNFSGILDLTVCNPTTLVVKLKEKNRDYLIKSGFGNATPVVWMGFYLALFKYLHDNDSTYIKALEETVKVFHT</sequence>
<evidence type="ECO:0000313" key="2">
    <source>
        <dbReference type="Proteomes" id="UP000033423"/>
    </source>
</evidence>
<evidence type="ECO:0000313" key="1">
    <source>
        <dbReference type="EMBL" id="KJU81627.1"/>
    </source>
</evidence>
<proteinExistence type="predicted"/>
<comment type="caution">
    <text evidence="1">The sequence shown here is derived from an EMBL/GenBank/DDBJ whole genome shotgun (WGS) entry which is preliminary data.</text>
</comment>
<accession>A0A0F3GIH2</accession>
<dbReference type="AlphaFoldDB" id="A0A0F3GIH2"/>
<dbReference type="Proteomes" id="UP000033423">
    <property type="component" value="Unassembled WGS sequence"/>
</dbReference>
<name>A0A0F3GIH2_9BACT</name>
<dbReference type="EMBL" id="LACI01002626">
    <property type="protein sequence ID" value="KJU81627.1"/>
    <property type="molecule type" value="Genomic_DNA"/>
</dbReference>